<sequence>MVHDQHPSTAVFSPAGVAVGLGTVLIPSRVSAGNDFSRFAAKGHPLRYPTQRGGRACPVNQPRASRVSPSQIHPSLHMAGTMRCLPSTPCG</sequence>
<dbReference type="STRING" id="1325564.NSJP_1687"/>
<name>A0A1W1I4P9_9BACT</name>
<evidence type="ECO:0000256" key="1">
    <source>
        <dbReference type="SAM" id="MobiDB-lite"/>
    </source>
</evidence>
<evidence type="ECO:0000313" key="2">
    <source>
        <dbReference type="EMBL" id="SLM47859.1"/>
    </source>
</evidence>
<protein>
    <submittedName>
        <fullName evidence="2">Uncharacterized protein</fullName>
    </submittedName>
</protein>
<dbReference type="Proteomes" id="UP000192042">
    <property type="component" value="Chromosome I"/>
</dbReference>
<reference evidence="2 3" key="1">
    <citation type="submission" date="2017-03" db="EMBL/GenBank/DDBJ databases">
        <authorList>
            <person name="Afonso C.L."/>
            <person name="Miller P.J."/>
            <person name="Scott M.A."/>
            <person name="Spackman E."/>
            <person name="Goraichik I."/>
            <person name="Dimitrov K.M."/>
            <person name="Suarez D.L."/>
            <person name="Swayne D.E."/>
        </authorList>
    </citation>
    <scope>NUCLEOTIDE SEQUENCE [LARGE SCALE GENOMIC DNA]</scope>
    <source>
        <strain evidence="2">Genome sequencing of Nitrospira japonica strain NJ11</strain>
    </source>
</reference>
<evidence type="ECO:0000313" key="3">
    <source>
        <dbReference type="Proteomes" id="UP000192042"/>
    </source>
</evidence>
<dbReference type="AlphaFoldDB" id="A0A1W1I4P9"/>
<gene>
    <name evidence="2" type="ORF">NSJP_1687</name>
</gene>
<organism evidence="2 3">
    <name type="scientific">Nitrospira japonica</name>
    <dbReference type="NCBI Taxonomy" id="1325564"/>
    <lineage>
        <taxon>Bacteria</taxon>
        <taxon>Pseudomonadati</taxon>
        <taxon>Nitrospirota</taxon>
        <taxon>Nitrospiria</taxon>
        <taxon>Nitrospirales</taxon>
        <taxon>Nitrospiraceae</taxon>
        <taxon>Nitrospira</taxon>
    </lineage>
</organism>
<proteinExistence type="predicted"/>
<accession>A0A1W1I4P9</accession>
<keyword evidence="3" id="KW-1185">Reference proteome</keyword>
<dbReference type="KEGG" id="nja:NSJP_1687"/>
<dbReference type="EMBL" id="LT828648">
    <property type="protein sequence ID" value="SLM47859.1"/>
    <property type="molecule type" value="Genomic_DNA"/>
</dbReference>
<feature type="region of interest" description="Disordered" evidence="1">
    <location>
        <begin position="45"/>
        <end position="70"/>
    </location>
</feature>